<reference evidence="1 2" key="1">
    <citation type="submission" date="2018-11" db="EMBL/GenBank/DDBJ databases">
        <authorList>
            <person name="Peiro R."/>
            <person name="Begona"/>
            <person name="Cbmso G."/>
            <person name="Lopez M."/>
            <person name="Gonzalez S."/>
            <person name="Sacristan E."/>
            <person name="Castillo E."/>
        </authorList>
    </citation>
    <scope>NUCLEOTIDE SEQUENCE [LARGE SCALE GENOMIC DNA]</scope>
    <source>
        <strain evidence="1">Brev_genome</strain>
    </source>
</reference>
<dbReference type="Gene3D" id="3.40.50.1110">
    <property type="entry name" value="SGNH hydrolase"/>
    <property type="match status" value="1"/>
</dbReference>
<dbReference type="GO" id="GO:0016788">
    <property type="term" value="F:hydrolase activity, acting on ester bonds"/>
    <property type="evidence" value="ECO:0007669"/>
    <property type="project" value="UniProtKB-ARBA"/>
</dbReference>
<dbReference type="RefSeq" id="WP_154726457.1">
    <property type="nucleotide sequence ID" value="NZ_UXHF01000053.1"/>
</dbReference>
<accession>A0A7Z8Y4W3</accession>
<dbReference type="Proteomes" id="UP000289220">
    <property type="component" value="Unassembled WGS sequence"/>
</dbReference>
<comment type="caution">
    <text evidence="1">The sequence shown here is derived from an EMBL/GenBank/DDBJ whole genome shotgun (WGS) entry which is preliminary data.</text>
</comment>
<keyword evidence="2" id="KW-1185">Reference proteome</keyword>
<dbReference type="InterPro" id="IPR036514">
    <property type="entry name" value="SGNH_hydro_sf"/>
</dbReference>
<dbReference type="AlphaFoldDB" id="A0A7Z8Y4W3"/>
<evidence type="ECO:0000313" key="2">
    <source>
        <dbReference type="Proteomes" id="UP000289220"/>
    </source>
</evidence>
<name>A0A7Z8Y4W3_9CAUL</name>
<protein>
    <submittedName>
        <fullName evidence="1">Uncharacterized protein</fullName>
    </submittedName>
</protein>
<proteinExistence type="predicted"/>
<gene>
    <name evidence="1" type="ORF">BREV_BREV_02393</name>
</gene>
<sequence>MRLGAVGAAVLMLGMQNGTEVPYAPMPAPAPGAPVCADGICGVEALEGVFAALAATEAGTRDRPVHILQIGDSHTAGDRITAVS</sequence>
<organism evidence="1 2">
    <name type="scientific">Brevundimonas mediterranea</name>
    <dbReference type="NCBI Taxonomy" id="74329"/>
    <lineage>
        <taxon>Bacteria</taxon>
        <taxon>Pseudomonadati</taxon>
        <taxon>Pseudomonadota</taxon>
        <taxon>Alphaproteobacteria</taxon>
        <taxon>Caulobacterales</taxon>
        <taxon>Caulobacteraceae</taxon>
        <taxon>Brevundimonas</taxon>
    </lineage>
</organism>
<dbReference type="EMBL" id="UXHF01000053">
    <property type="protein sequence ID" value="VDC50964.1"/>
    <property type="molecule type" value="Genomic_DNA"/>
</dbReference>
<evidence type="ECO:0000313" key="1">
    <source>
        <dbReference type="EMBL" id="VDC50964.1"/>
    </source>
</evidence>